<protein>
    <submittedName>
        <fullName evidence="1">Putative capsule polysaccharide export protein</fullName>
    </submittedName>
</protein>
<dbReference type="eggNOG" id="COG3563">
    <property type="taxonomic scope" value="Bacteria"/>
</dbReference>
<dbReference type="EMBL" id="CP000830">
    <property type="protein sequence ID" value="ABV93991.1"/>
    <property type="molecule type" value="Genomic_DNA"/>
</dbReference>
<dbReference type="GO" id="GO:0000271">
    <property type="term" value="P:polysaccharide biosynthetic process"/>
    <property type="evidence" value="ECO:0007669"/>
    <property type="project" value="InterPro"/>
</dbReference>
<dbReference type="InterPro" id="IPR007833">
    <property type="entry name" value="Capsule_polysaccharide_synth"/>
</dbReference>
<sequence length="658" mass="71653">MCVSSLSHLRDRDLRRILILAGSRLTMARPGTTRPLALWGNGGKSARRGTALARCLGAPCVYLEDSFLRSVLPGRAGAPVHGLTFDRQRPFYDSTGPSDLEDMLNTAPLSDTVRGKAIIDALIEADLSKYNTHDPTLPAPAGPYVLVIDQLRGDASIAGAGADAARFTEMLEAARADHPGKQIIVKGHPAATDARPGHFGSAFSDPVSPWTLIRGADAVYTVSSQMGFETILSGKRPQIFGTPFYAGWGLSDDRVPVPRRKRTLDRAQLALAVLGLYPIWYDPSRDRLCTVEEVMAALAARARAWRQDRAGYVAQGMRLWKRASMTAFHGDGPVRYVSGEQEALDLADRSGRPILSWASRTPPAIVDAARQRDMPLLRVEDGFLRSRGLGANLVPPLSLVHDRRGIYYDPTVPSDLEHLIARRAAIGSTARGRVLLHRLRASGLSKYNLDLPGYSPPDAHRRCILVIGQVRDDASVLLGQSGVIPDIEHLLLAARTANPDAHIVYKPHPDVEAGLRDGSIESEQANEIARRVDPVSVLAAAAEVWTLSSLMGFEALLRGKPVVCAGVPFYAGWGLTRDLASADHPAFARRTARPDLAALVEACLIDYPRYHDPVSNLPCPVETVLDRLEQETEAAHKPSLRLLAKLQGLLASQSWIWR</sequence>
<evidence type="ECO:0000313" key="1">
    <source>
        <dbReference type="EMBL" id="ABV93991.1"/>
    </source>
</evidence>
<dbReference type="CDD" id="cd16440">
    <property type="entry name" value="beta_Kdo_transferase_KpsC_1"/>
    <property type="match status" value="1"/>
</dbReference>
<dbReference type="AlphaFoldDB" id="A8LR68"/>
<accession>A8LR68</accession>
<dbReference type="Pfam" id="PF05159">
    <property type="entry name" value="Capsule_synth"/>
    <property type="match status" value="3"/>
</dbReference>
<dbReference type="Proteomes" id="UP000006833">
    <property type="component" value="Chromosome"/>
</dbReference>
<dbReference type="HOGENOM" id="CLU_025998_0_0_5"/>
<dbReference type="GO" id="GO:0015774">
    <property type="term" value="P:polysaccharide transport"/>
    <property type="evidence" value="ECO:0007669"/>
    <property type="project" value="InterPro"/>
</dbReference>
<name>A8LR68_DINSH</name>
<gene>
    <name evidence="1" type="ordered locus">Dshi_2255</name>
</gene>
<reference evidence="2" key="1">
    <citation type="journal article" date="2010" name="ISME J.">
        <title>The complete genome sequence of the algal symbiont Dinoroseobacter shibae: a hitchhiker's guide to life in the sea.</title>
        <authorList>
            <person name="Wagner-Dobler I."/>
            <person name="Ballhausen B."/>
            <person name="Berger M."/>
            <person name="Brinkhoff T."/>
            <person name="Buchholz I."/>
            <person name="Bunk B."/>
            <person name="Cypionka H."/>
            <person name="Daniel R."/>
            <person name="Drepper T."/>
            <person name="Gerdts G."/>
            <person name="Hahnke S."/>
            <person name="Han C."/>
            <person name="Jahn D."/>
            <person name="Kalhoefer D."/>
            <person name="Kiss H."/>
            <person name="Klenk H.P."/>
            <person name="Kyrpides N."/>
            <person name="Liebl W."/>
            <person name="Liesegang H."/>
            <person name="Meincke L."/>
            <person name="Pati A."/>
            <person name="Petersen J."/>
            <person name="Piekarski T."/>
            <person name="Pommerenke C."/>
            <person name="Pradella S."/>
            <person name="Pukall R."/>
            <person name="Rabus R."/>
            <person name="Stackebrandt E."/>
            <person name="Thole S."/>
            <person name="Thompson L."/>
            <person name="Tielen P."/>
            <person name="Tomasch J."/>
            <person name="von Jan M."/>
            <person name="Wanphrut N."/>
            <person name="Wichels A."/>
            <person name="Zech H."/>
            <person name="Simon M."/>
        </authorList>
    </citation>
    <scope>NUCLEOTIDE SEQUENCE [LARGE SCALE GENOMIC DNA]</scope>
    <source>
        <strain evidence="2">DSM 16493 / NCIMB 14021 / DFL 12</strain>
    </source>
</reference>
<dbReference type="KEGG" id="dsh:Dshi_2255"/>
<organism evidence="1 2">
    <name type="scientific">Dinoroseobacter shibae (strain DSM 16493 / NCIMB 14021 / DFL 12)</name>
    <dbReference type="NCBI Taxonomy" id="398580"/>
    <lineage>
        <taxon>Bacteria</taxon>
        <taxon>Pseudomonadati</taxon>
        <taxon>Pseudomonadota</taxon>
        <taxon>Alphaproteobacteria</taxon>
        <taxon>Rhodobacterales</taxon>
        <taxon>Roseobacteraceae</taxon>
        <taxon>Dinoroseobacter</taxon>
    </lineage>
</organism>
<keyword evidence="2" id="KW-1185">Reference proteome</keyword>
<evidence type="ECO:0000313" key="2">
    <source>
        <dbReference type="Proteomes" id="UP000006833"/>
    </source>
</evidence>
<dbReference type="CDD" id="cd16439">
    <property type="entry name" value="beta_Kdo_transferase_KpsC_2"/>
    <property type="match status" value="1"/>
</dbReference>
<proteinExistence type="predicted"/>
<dbReference type="STRING" id="398580.Dshi_2255"/>
<dbReference type="OrthoDB" id="543755at2"/>